<accession>G2E821</accession>
<sequence length="284" mass="31995">MGCDPTEYLKQATFAHLSRIEAQSRRRFREPTLAEEAVNFVLEGLQADDWQRVRQYRNRSKLSTFLDTVSARLLEDFSRQRFGRLRMPDWVRAQGALSELLFRLLCMERRPMHEALEIAADSAPGGRDRALLDDIVRAIRARYPKCGEQGPTMVGIEELDSLPSDPETLGKVSAGLPGVDILEREQDAVLRVLGRQLLEADADDSSGTLPATDYLADLKARLHVTSEERLLLKLVFVEGLTVSAAGRLLGYNANETHGRLRRLLQRIRSILQEYGVNFGSEDFG</sequence>
<dbReference type="Gene3D" id="1.10.10.10">
    <property type="entry name" value="Winged helix-like DNA-binding domain superfamily/Winged helix DNA-binding domain"/>
    <property type="match status" value="1"/>
</dbReference>
<name>G2E821_9GAMM</name>
<proteinExistence type="predicted"/>
<dbReference type="eggNOG" id="COG0568">
    <property type="taxonomic scope" value="Bacteria"/>
</dbReference>
<dbReference type="Proteomes" id="UP000004200">
    <property type="component" value="Unassembled WGS sequence"/>
</dbReference>
<dbReference type="EMBL" id="AFWT01000061">
    <property type="protein sequence ID" value="EGV27764.1"/>
    <property type="molecule type" value="Genomic_DNA"/>
</dbReference>
<dbReference type="RefSeq" id="WP_007043147.1">
    <property type="nucleotide sequence ID" value="NZ_AFWT01000061.1"/>
</dbReference>
<dbReference type="STRING" id="765913.ThidrDRAFT_4435"/>
<keyword evidence="2" id="KW-1185">Reference proteome</keyword>
<evidence type="ECO:0000313" key="2">
    <source>
        <dbReference type="Proteomes" id="UP000004200"/>
    </source>
</evidence>
<reference evidence="1 2" key="1">
    <citation type="submission" date="2011-06" db="EMBL/GenBank/DDBJ databases">
        <title>The draft genome of Thiorhodococcus drewsii AZ1.</title>
        <authorList>
            <consortium name="US DOE Joint Genome Institute (JGI-PGF)"/>
            <person name="Lucas S."/>
            <person name="Han J."/>
            <person name="Lapidus A."/>
            <person name="Cheng J.-F."/>
            <person name="Goodwin L."/>
            <person name="Pitluck S."/>
            <person name="Peters L."/>
            <person name="Land M.L."/>
            <person name="Hauser L."/>
            <person name="Vogl K."/>
            <person name="Liu Z."/>
            <person name="Imhoff J."/>
            <person name="Thiel V."/>
            <person name="Frigaard N.-U."/>
            <person name="Bryant D.A."/>
            <person name="Woyke T.J."/>
        </authorList>
    </citation>
    <scope>NUCLEOTIDE SEQUENCE [LARGE SCALE GENOMIC DNA]</scope>
    <source>
        <strain evidence="1 2">AZ1</strain>
    </source>
</reference>
<dbReference type="InterPro" id="IPR036388">
    <property type="entry name" value="WH-like_DNA-bd_sf"/>
</dbReference>
<organism evidence="1 2">
    <name type="scientific">Thiorhodococcus drewsii AZ1</name>
    <dbReference type="NCBI Taxonomy" id="765913"/>
    <lineage>
        <taxon>Bacteria</taxon>
        <taxon>Pseudomonadati</taxon>
        <taxon>Pseudomonadota</taxon>
        <taxon>Gammaproteobacteria</taxon>
        <taxon>Chromatiales</taxon>
        <taxon>Chromatiaceae</taxon>
        <taxon>Thiorhodococcus</taxon>
    </lineage>
</organism>
<evidence type="ECO:0000313" key="1">
    <source>
        <dbReference type="EMBL" id="EGV27764.1"/>
    </source>
</evidence>
<dbReference type="AlphaFoldDB" id="G2E821"/>
<gene>
    <name evidence="1" type="ORF">ThidrDRAFT_4435</name>
</gene>
<protein>
    <submittedName>
        <fullName evidence="1">Uncharacterized protein</fullName>
    </submittedName>
</protein>
<comment type="caution">
    <text evidence="1">The sequence shown here is derived from an EMBL/GenBank/DDBJ whole genome shotgun (WGS) entry which is preliminary data.</text>
</comment>